<keyword evidence="2" id="KW-1185">Reference proteome</keyword>
<evidence type="ECO:0000313" key="2">
    <source>
        <dbReference type="Proteomes" id="UP001281761"/>
    </source>
</evidence>
<accession>A0ABQ9WVJ4</accession>
<gene>
    <name evidence="1" type="ORF">BLNAU_21583</name>
</gene>
<dbReference type="EMBL" id="JARBJD010000343">
    <property type="protein sequence ID" value="KAK2943514.1"/>
    <property type="molecule type" value="Genomic_DNA"/>
</dbReference>
<proteinExistence type="predicted"/>
<evidence type="ECO:0000313" key="1">
    <source>
        <dbReference type="EMBL" id="KAK2943514.1"/>
    </source>
</evidence>
<comment type="caution">
    <text evidence="1">The sequence shown here is derived from an EMBL/GenBank/DDBJ whole genome shotgun (WGS) entry which is preliminary data.</text>
</comment>
<dbReference type="Proteomes" id="UP001281761">
    <property type="component" value="Unassembled WGS sequence"/>
</dbReference>
<reference evidence="1 2" key="1">
    <citation type="journal article" date="2022" name="bioRxiv">
        <title>Genomics of Preaxostyla Flagellates Illuminates Evolutionary Transitions and the Path Towards Mitochondrial Loss.</title>
        <authorList>
            <person name="Novak L.V.F."/>
            <person name="Treitli S.C."/>
            <person name="Pyrih J."/>
            <person name="Halakuc P."/>
            <person name="Pipaliya S.V."/>
            <person name="Vacek V."/>
            <person name="Brzon O."/>
            <person name="Soukal P."/>
            <person name="Eme L."/>
            <person name="Dacks J.B."/>
            <person name="Karnkowska A."/>
            <person name="Elias M."/>
            <person name="Hampl V."/>
        </authorList>
    </citation>
    <scope>NUCLEOTIDE SEQUENCE [LARGE SCALE GENOMIC DNA]</scope>
    <source>
        <strain evidence="1">NAU3</strain>
        <tissue evidence="1">Gut</tissue>
    </source>
</reference>
<protein>
    <submittedName>
        <fullName evidence="1">Uncharacterized protein</fullName>
    </submittedName>
</protein>
<name>A0ABQ9WVJ4_9EUKA</name>
<organism evidence="1 2">
    <name type="scientific">Blattamonas nauphoetae</name>
    <dbReference type="NCBI Taxonomy" id="2049346"/>
    <lineage>
        <taxon>Eukaryota</taxon>
        <taxon>Metamonada</taxon>
        <taxon>Preaxostyla</taxon>
        <taxon>Oxymonadida</taxon>
        <taxon>Blattamonas</taxon>
    </lineage>
</organism>
<sequence length="104" mass="11665">MFRDEDQGEFTVEIEEISTIPAPYEPFIIIGQADTASQQESTLPAPANSRELTHLPSRVNLAVLLDPKRTPDCPRTAARIEEGTLHRNVRVIRSWQSSCLHGIK</sequence>